<accession>A0A9D2A4F9</accession>
<dbReference type="AlphaFoldDB" id="A0A9D2A4F9"/>
<dbReference type="GO" id="GO:0004553">
    <property type="term" value="F:hydrolase activity, hydrolyzing O-glycosyl compounds"/>
    <property type="evidence" value="ECO:0007669"/>
    <property type="project" value="InterPro"/>
</dbReference>
<feature type="chain" id="PRO_5038382804" evidence="8">
    <location>
        <begin position="23"/>
        <end position="499"/>
    </location>
</feature>
<dbReference type="SUPFAM" id="SSF75005">
    <property type="entry name" value="Arabinanase/levansucrase/invertase"/>
    <property type="match status" value="1"/>
</dbReference>
<dbReference type="InterPro" id="IPR005084">
    <property type="entry name" value="CBM6"/>
</dbReference>
<feature type="domain" description="Cellulose binding type IV" evidence="9">
    <location>
        <begin position="377"/>
        <end position="499"/>
    </location>
</feature>
<evidence type="ECO:0000313" key="10">
    <source>
        <dbReference type="EMBL" id="HIZ02098.1"/>
    </source>
</evidence>
<comment type="caution">
    <text evidence="10">The sequence shown here is derived from an EMBL/GenBank/DDBJ whole genome shotgun (WGS) entry which is preliminary data.</text>
</comment>
<dbReference type="CDD" id="cd09003">
    <property type="entry name" value="GH43_XynD-like"/>
    <property type="match status" value="1"/>
</dbReference>
<keyword evidence="2" id="KW-0624">Polysaccharide degradation</keyword>
<dbReference type="InterPro" id="IPR023296">
    <property type="entry name" value="Glyco_hydro_beta-prop_sf"/>
</dbReference>
<evidence type="ECO:0000256" key="1">
    <source>
        <dbReference type="ARBA" id="ARBA00009865"/>
    </source>
</evidence>
<keyword evidence="3 8" id="KW-0732">Signal</keyword>
<evidence type="ECO:0000256" key="2">
    <source>
        <dbReference type="ARBA" id="ARBA00022651"/>
    </source>
</evidence>
<evidence type="ECO:0000256" key="7">
    <source>
        <dbReference type="RuleBase" id="RU361187"/>
    </source>
</evidence>
<sequence length="499" mass="55495">MRKTALLWGALLVASAGGRLSAQENHLPELDFQESPKFTTGHHNPLLDFAFVADPTSVEYEGRLYVYGTNDTQQLDSVGPAGKNGYQYIRSLAMLSTDDMVNWTYHGLIDVARISPWSMASWAPSVISRKEADGKTHFYIYYSNSGTGVGVLTATSPVGPWSDPLGHAIVWHGMPGLGHCPAPFDPGAVIDEHGTGWLAFGGGGKGEHGSEYMPGVARIVRLGKDLISLDSEIVEIEAPYHFEANELNYMNGTWIYTYNTSWVDRNEWPYADIEKPSQCGMSYMTSRTPLVKESWQYQKEYFKNPGNYGWDFSNNHTHLQKYRGEYYLLYHGMPLQKYKGTEGGFRSLCVDRLEVDEKKPELFMGEATLQGVQQIKPLNPYVTQQAETTAATAGVDFEPTEQPGNMVATGRTDAPSAILVRGADFGRRARTFTARLQGKGTLEVHLDKAEGTLVARISFDSETMETRTVQVSSETTGMHDVCFVFEGSALKFDEWCFGR</sequence>
<reference evidence="10" key="1">
    <citation type="journal article" date="2021" name="PeerJ">
        <title>Extensive microbial diversity within the chicken gut microbiome revealed by metagenomics and culture.</title>
        <authorList>
            <person name="Gilroy R."/>
            <person name="Ravi A."/>
            <person name="Getino M."/>
            <person name="Pursley I."/>
            <person name="Horton D.L."/>
            <person name="Alikhan N.F."/>
            <person name="Baker D."/>
            <person name="Gharbi K."/>
            <person name="Hall N."/>
            <person name="Watson M."/>
            <person name="Adriaenssens E.M."/>
            <person name="Foster-Nyarko E."/>
            <person name="Jarju S."/>
            <person name="Secka A."/>
            <person name="Antonio M."/>
            <person name="Oren A."/>
            <person name="Chaudhuri R.R."/>
            <person name="La Ragione R."/>
            <person name="Hildebrand F."/>
            <person name="Pallen M.J."/>
        </authorList>
    </citation>
    <scope>NUCLEOTIDE SEQUENCE</scope>
    <source>
        <strain evidence="10">ChiHjej12B11-24981</strain>
    </source>
</reference>
<dbReference type="InterPro" id="IPR006584">
    <property type="entry name" value="Cellulose-bd_IV"/>
</dbReference>
<evidence type="ECO:0000256" key="4">
    <source>
        <dbReference type="ARBA" id="ARBA00022801"/>
    </source>
</evidence>
<feature type="signal peptide" evidence="8">
    <location>
        <begin position="1"/>
        <end position="22"/>
    </location>
</feature>
<keyword evidence="6 7" id="KW-0326">Glycosidase</keyword>
<dbReference type="GO" id="GO:0045493">
    <property type="term" value="P:xylan catabolic process"/>
    <property type="evidence" value="ECO:0007669"/>
    <property type="project" value="UniProtKB-KW"/>
</dbReference>
<dbReference type="InterPro" id="IPR008979">
    <property type="entry name" value="Galactose-bd-like_sf"/>
</dbReference>
<keyword evidence="4 7" id="KW-0378">Hydrolase</keyword>
<name>A0A9D2A4F9_9BACE</name>
<keyword evidence="2" id="KW-0858">Xylan degradation</keyword>
<dbReference type="InterPro" id="IPR006710">
    <property type="entry name" value="Glyco_hydro_43"/>
</dbReference>
<dbReference type="Pfam" id="PF03422">
    <property type="entry name" value="CBM_6"/>
    <property type="match status" value="1"/>
</dbReference>
<dbReference type="Pfam" id="PF04616">
    <property type="entry name" value="Glyco_hydro_43"/>
    <property type="match status" value="1"/>
</dbReference>
<dbReference type="SMART" id="SM00606">
    <property type="entry name" value="CBD_IV"/>
    <property type="match status" value="1"/>
</dbReference>
<evidence type="ECO:0000256" key="5">
    <source>
        <dbReference type="ARBA" id="ARBA00023277"/>
    </source>
</evidence>
<dbReference type="PANTHER" id="PTHR43772">
    <property type="entry name" value="ENDO-1,4-BETA-XYLANASE"/>
    <property type="match status" value="1"/>
</dbReference>
<dbReference type="Proteomes" id="UP000824023">
    <property type="component" value="Unassembled WGS sequence"/>
</dbReference>
<keyword evidence="5" id="KW-0119">Carbohydrate metabolism</keyword>
<organism evidence="10 11">
    <name type="scientific">Candidatus Bacteroides merdipullorum</name>
    <dbReference type="NCBI Taxonomy" id="2838474"/>
    <lineage>
        <taxon>Bacteria</taxon>
        <taxon>Pseudomonadati</taxon>
        <taxon>Bacteroidota</taxon>
        <taxon>Bacteroidia</taxon>
        <taxon>Bacteroidales</taxon>
        <taxon>Bacteroidaceae</taxon>
        <taxon>Bacteroides</taxon>
    </lineage>
</organism>
<gene>
    <name evidence="10" type="ORF">H9819_07620</name>
</gene>
<evidence type="ECO:0000256" key="8">
    <source>
        <dbReference type="SAM" id="SignalP"/>
    </source>
</evidence>
<evidence type="ECO:0000256" key="3">
    <source>
        <dbReference type="ARBA" id="ARBA00022729"/>
    </source>
</evidence>
<dbReference type="CDD" id="cd04084">
    <property type="entry name" value="CBM6_xylanase-like"/>
    <property type="match status" value="1"/>
</dbReference>
<evidence type="ECO:0000313" key="11">
    <source>
        <dbReference type="Proteomes" id="UP000824023"/>
    </source>
</evidence>
<dbReference type="GO" id="GO:0030246">
    <property type="term" value="F:carbohydrate binding"/>
    <property type="evidence" value="ECO:0007669"/>
    <property type="project" value="InterPro"/>
</dbReference>
<proteinExistence type="inferred from homology"/>
<dbReference type="PANTHER" id="PTHR43772:SF2">
    <property type="entry name" value="PUTATIVE (AFU_ORTHOLOGUE AFUA_2G04480)-RELATED"/>
    <property type="match status" value="1"/>
</dbReference>
<dbReference type="Gene3D" id="2.60.120.260">
    <property type="entry name" value="Galactose-binding domain-like"/>
    <property type="match status" value="1"/>
</dbReference>
<evidence type="ECO:0000259" key="9">
    <source>
        <dbReference type="SMART" id="SM00606"/>
    </source>
</evidence>
<dbReference type="SUPFAM" id="SSF49785">
    <property type="entry name" value="Galactose-binding domain-like"/>
    <property type="match status" value="1"/>
</dbReference>
<protein>
    <submittedName>
        <fullName evidence="10">Family 43 glycosylhydrolase</fullName>
    </submittedName>
</protein>
<evidence type="ECO:0000256" key="6">
    <source>
        <dbReference type="ARBA" id="ARBA00023295"/>
    </source>
</evidence>
<dbReference type="Gene3D" id="2.115.10.20">
    <property type="entry name" value="Glycosyl hydrolase domain, family 43"/>
    <property type="match status" value="1"/>
</dbReference>
<dbReference type="InterPro" id="IPR052176">
    <property type="entry name" value="Glycosyl_Hydrlase_43_Enz"/>
</dbReference>
<comment type="similarity">
    <text evidence="1 7">Belongs to the glycosyl hydrolase 43 family.</text>
</comment>
<dbReference type="EMBL" id="DXCK01000104">
    <property type="protein sequence ID" value="HIZ02098.1"/>
    <property type="molecule type" value="Genomic_DNA"/>
</dbReference>
<reference evidence="10" key="2">
    <citation type="submission" date="2021-04" db="EMBL/GenBank/DDBJ databases">
        <authorList>
            <person name="Gilroy R."/>
        </authorList>
    </citation>
    <scope>NUCLEOTIDE SEQUENCE</scope>
    <source>
        <strain evidence="10">ChiHjej12B11-24981</strain>
    </source>
</reference>